<dbReference type="Ensembl" id="ENSCMUT00000030118.1">
    <property type="protein sequence ID" value="ENSCMUP00000028408.1"/>
    <property type="gene ID" value="ENSCMUG00000018211.1"/>
</dbReference>
<dbReference type="GO" id="GO:0005829">
    <property type="term" value="C:cytosol"/>
    <property type="evidence" value="ECO:0007669"/>
    <property type="project" value="TreeGrafter"/>
</dbReference>
<keyword evidence="5" id="KW-0217">Developmental protein</keyword>
<protein>
    <recommendedName>
        <fullName evidence="4">Protein sprouty homolog 1</fullName>
    </recommendedName>
</protein>
<dbReference type="GO" id="GO:0046580">
    <property type="term" value="P:negative regulation of Ras protein signal transduction"/>
    <property type="evidence" value="ECO:0007669"/>
    <property type="project" value="TreeGrafter"/>
</dbReference>
<dbReference type="Pfam" id="PF05210">
    <property type="entry name" value="Sprouty"/>
    <property type="match status" value="1"/>
</dbReference>
<dbReference type="InterPro" id="IPR007875">
    <property type="entry name" value="Sprouty"/>
</dbReference>
<evidence type="ECO:0000256" key="6">
    <source>
        <dbReference type="ARBA" id="ARBA00022490"/>
    </source>
</evidence>
<evidence type="ECO:0000313" key="9">
    <source>
        <dbReference type="Ensembl" id="ENSCMUP00000028408.1"/>
    </source>
</evidence>
<dbReference type="PROSITE" id="PS51227">
    <property type="entry name" value="SPR"/>
    <property type="match status" value="1"/>
</dbReference>
<name>A0A8U7P3E6_CORMO</name>
<evidence type="ECO:0000256" key="2">
    <source>
        <dbReference type="ARBA" id="ARBA00004496"/>
    </source>
</evidence>
<evidence type="ECO:0000256" key="1">
    <source>
        <dbReference type="ARBA" id="ARBA00004170"/>
    </source>
</evidence>
<feature type="region of interest" description="Disordered" evidence="8">
    <location>
        <begin position="1"/>
        <end position="158"/>
    </location>
</feature>
<dbReference type="PANTHER" id="PTHR12365:SF10">
    <property type="entry name" value="PROTEIN SPROUTY HOMOLOG 1"/>
    <property type="match status" value="1"/>
</dbReference>
<evidence type="ECO:0000256" key="7">
    <source>
        <dbReference type="ARBA" id="ARBA00023136"/>
    </source>
</evidence>
<feature type="compositionally biased region" description="Basic and acidic residues" evidence="8">
    <location>
        <begin position="266"/>
        <end position="276"/>
    </location>
</feature>
<dbReference type="InterPro" id="IPR051192">
    <property type="entry name" value="Sprouty_domain"/>
</dbReference>
<keyword evidence="7" id="KW-0472">Membrane</keyword>
<feature type="compositionally biased region" description="Low complexity" evidence="8">
    <location>
        <begin position="51"/>
        <end position="72"/>
    </location>
</feature>
<comment type="subcellular location">
    <subcellularLocation>
        <location evidence="2">Cytoplasm</location>
    </subcellularLocation>
    <subcellularLocation>
        <location evidence="1">Membrane</location>
        <topology evidence="1">Peripheral membrane protein</topology>
    </subcellularLocation>
</comment>
<evidence type="ECO:0000256" key="4">
    <source>
        <dbReference type="ARBA" id="ARBA00018855"/>
    </source>
</evidence>
<proteinExistence type="inferred from homology"/>
<feature type="compositionally biased region" description="Low complexity" evidence="8">
    <location>
        <begin position="28"/>
        <end position="44"/>
    </location>
</feature>
<organism evidence="9 10">
    <name type="scientific">Corvus moneduloides</name>
    <name type="common">New Caledonian crow</name>
    <dbReference type="NCBI Taxonomy" id="1196302"/>
    <lineage>
        <taxon>Eukaryota</taxon>
        <taxon>Metazoa</taxon>
        <taxon>Chordata</taxon>
        <taxon>Craniata</taxon>
        <taxon>Vertebrata</taxon>
        <taxon>Euteleostomi</taxon>
        <taxon>Archelosauria</taxon>
        <taxon>Archosauria</taxon>
        <taxon>Dinosauria</taxon>
        <taxon>Saurischia</taxon>
        <taxon>Theropoda</taxon>
        <taxon>Coelurosauria</taxon>
        <taxon>Aves</taxon>
        <taxon>Neognathae</taxon>
        <taxon>Neoaves</taxon>
        <taxon>Telluraves</taxon>
        <taxon>Australaves</taxon>
        <taxon>Passeriformes</taxon>
        <taxon>Corvoidea</taxon>
        <taxon>Corvidae</taxon>
        <taxon>Corvus</taxon>
    </lineage>
</organism>
<evidence type="ECO:0000256" key="3">
    <source>
        <dbReference type="ARBA" id="ARBA00010964"/>
    </source>
</evidence>
<gene>
    <name evidence="9" type="primary">SPRY1</name>
</gene>
<keyword evidence="10" id="KW-1185">Reference proteome</keyword>
<reference evidence="9" key="3">
    <citation type="submission" date="2025-09" db="UniProtKB">
        <authorList>
            <consortium name="Ensembl"/>
        </authorList>
    </citation>
    <scope>IDENTIFICATION</scope>
</reference>
<dbReference type="Proteomes" id="UP000694553">
    <property type="component" value="Unassembled WGS sequence"/>
</dbReference>
<comment type="similarity">
    <text evidence="3">Belongs to the sprouty family.</text>
</comment>
<reference evidence="10" key="1">
    <citation type="submission" date="2019-10" db="EMBL/GenBank/DDBJ databases">
        <title>Corvus moneduloides (New Caledonian crow) genome, bCorMon1, primary haplotype.</title>
        <authorList>
            <person name="Rutz C."/>
            <person name="Fungtammasan C."/>
            <person name="Mountcastle J."/>
            <person name="Formenti G."/>
            <person name="Chow W."/>
            <person name="Howe K."/>
            <person name="Steele M.P."/>
            <person name="Fernandes J."/>
            <person name="Gilbert M.T.P."/>
            <person name="Fedrigo O."/>
            <person name="Jarvis E.D."/>
            <person name="Gemmell N."/>
        </authorList>
    </citation>
    <scope>NUCLEOTIDE SEQUENCE [LARGE SCALE GENOMIC DNA]</scope>
</reference>
<reference evidence="9" key="2">
    <citation type="submission" date="2025-08" db="UniProtKB">
        <authorList>
            <consortium name="Ensembl"/>
        </authorList>
    </citation>
    <scope>IDENTIFICATION</scope>
</reference>
<accession>A0A8U7P3E6</accession>
<feature type="compositionally biased region" description="Gly residues" evidence="8">
    <location>
        <begin position="129"/>
        <end position="140"/>
    </location>
</feature>
<dbReference type="PANTHER" id="PTHR12365">
    <property type="entry name" value="SPROUTY"/>
    <property type="match status" value="1"/>
</dbReference>
<feature type="compositionally biased region" description="Basic and acidic residues" evidence="8">
    <location>
        <begin position="94"/>
        <end position="110"/>
    </location>
</feature>
<evidence type="ECO:0000256" key="8">
    <source>
        <dbReference type="SAM" id="MobiDB-lite"/>
    </source>
</evidence>
<feature type="compositionally biased region" description="Low complexity" evidence="8">
    <location>
        <begin position="308"/>
        <end position="343"/>
    </location>
</feature>
<feature type="compositionally biased region" description="Polar residues" evidence="8">
    <location>
        <begin position="7"/>
        <end position="26"/>
    </location>
</feature>
<dbReference type="GO" id="GO:0040037">
    <property type="term" value="P:negative regulation of fibroblast growth factor receptor signaling pathway"/>
    <property type="evidence" value="ECO:0007669"/>
    <property type="project" value="TreeGrafter"/>
</dbReference>
<keyword evidence="6" id="KW-0963">Cytoplasm</keyword>
<feature type="compositionally biased region" description="Basic residues" evidence="8">
    <location>
        <begin position="291"/>
        <end position="301"/>
    </location>
</feature>
<dbReference type="GO" id="GO:0048513">
    <property type="term" value="P:animal organ development"/>
    <property type="evidence" value="ECO:0007669"/>
    <property type="project" value="TreeGrafter"/>
</dbReference>
<dbReference type="GO" id="GO:0016020">
    <property type="term" value="C:membrane"/>
    <property type="evidence" value="ECO:0007669"/>
    <property type="project" value="UniProtKB-SubCell"/>
</dbReference>
<sequence>MVKEKNLSLTLSKGAWQNSALQQSPVSGGAAAAARPRLCPPGRAQAACADRAPSSSAGPSPRSAPSAGGAARSRARGRRGAGSPSLPPSFPAGPRERRCPRGSGSRREGGESTPGFRRHTDIRGARPAAGGGCALKGGGARPESLRNGGGAARSGCRHCPGWIRAANVPREAGAHPGRRISDACQVPAECQQQRSLQMEPQSQHGSGGSLVVIQQPSLDSRQRLDYDRESQPTTILSLDQIKAIRGSNEYTEGPSVVKKSGPRTAPRQEKHERTHEIIPINVNNNYEHRPGHAGHVAHQHNARAPVLSRSTSTGSAASSGSNSSASSEQGLLGRSPPSRPGSGHRSDRTIRAQPKQSALIVDDLKGPLKEDLTQHKFICEQCGKCKCGECTAPRALPSCLACNRQCLCSAESMVEYGTCMCLVKGIFYHCSNDDEGDSYADNPCSCSQSHCCSRYLCMGAMSLFLPCLLCYPPAKGCLKLCRGCYDRVNRPGCRCKNSNTVYCKLESCPSRGQGKPS</sequence>
<dbReference type="AlphaFoldDB" id="A0A8U7P3E6"/>
<evidence type="ECO:0000313" key="10">
    <source>
        <dbReference type="Proteomes" id="UP000694553"/>
    </source>
</evidence>
<evidence type="ECO:0000256" key="5">
    <source>
        <dbReference type="ARBA" id="ARBA00022473"/>
    </source>
</evidence>
<feature type="region of interest" description="Disordered" evidence="8">
    <location>
        <begin position="246"/>
        <end position="359"/>
    </location>
</feature>